<dbReference type="RefSeq" id="XP_009527310.1">
    <property type="nucleotide sequence ID" value="XM_009529015.1"/>
</dbReference>
<keyword evidence="1" id="KW-1133">Transmembrane helix</keyword>
<dbReference type="EMBL" id="JH159154">
    <property type="protein sequence ID" value="EGZ18252.1"/>
    <property type="molecule type" value="Genomic_DNA"/>
</dbReference>
<keyword evidence="3" id="KW-1185">Reference proteome</keyword>
<dbReference type="STRING" id="1094619.G4ZJN2"/>
<proteinExistence type="predicted"/>
<name>G4ZJN2_PHYSP</name>
<dbReference type="GeneID" id="20657973"/>
<dbReference type="Proteomes" id="UP000002640">
    <property type="component" value="Unassembled WGS sequence"/>
</dbReference>
<feature type="transmembrane region" description="Helical" evidence="1">
    <location>
        <begin position="569"/>
        <end position="591"/>
    </location>
</feature>
<feature type="transmembrane region" description="Helical" evidence="1">
    <location>
        <begin position="538"/>
        <end position="557"/>
    </location>
</feature>
<reference evidence="2 3" key="1">
    <citation type="journal article" date="2006" name="Science">
        <title>Phytophthora genome sequences uncover evolutionary origins and mechanisms of pathogenesis.</title>
        <authorList>
            <person name="Tyler B.M."/>
            <person name="Tripathy S."/>
            <person name="Zhang X."/>
            <person name="Dehal P."/>
            <person name="Jiang R.H."/>
            <person name="Aerts A."/>
            <person name="Arredondo F.D."/>
            <person name="Baxter L."/>
            <person name="Bensasson D."/>
            <person name="Beynon J.L."/>
            <person name="Chapman J."/>
            <person name="Damasceno C.M."/>
            <person name="Dorrance A.E."/>
            <person name="Dou D."/>
            <person name="Dickerman A.W."/>
            <person name="Dubchak I.L."/>
            <person name="Garbelotto M."/>
            <person name="Gijzen M."/>
            <person name="Gordon S.G."/>
            <person name="Govers F."/>
            <person name="Grunwald N.J."/>
            <person name="Huang W."/>
            <person name="Ivors K.L."/>
            <person name="Jones R.W."/>
            <person name="Kamoun S."/>
            <person name="Krampis K."/>
            <person name="Lamour K.H."/>
            <person name="Lee M.K."/>
            <person name="McDonald W.H."/>
            <person name="Medina M."/>
            <person name="Meijer H.J."/>
            <person name="Nordberg E.K."/>
            <person name="Maclean D.J."/>
            <person name="Ospina-Giraldo M.D."/>
            <person name="Morris P.F."/>
            <person name="Phuntumart V."/>
            <person name="Putnam N.H."/>
            <person name="Rash S."/>
            <person name="Rose J.K."/>
            <person name="Sakihama Y."/>
            <person name="Salamov A.A."/>
            <person name="Savidor A."/>
            <person name="Scheuring C.F."/>
            <person name="Smith B.M."/>
            <person name="Sobral B.W."/>
            <person name="Terry A."/>
            <person name="Torto-Alalibo T.A."/>
            <person name="Win J."/>
            <person name="Xu Z."/>
            <person name="Zhang H."/>
            <person name="Grigoriev I.V."/>
            <person name="Rokhsar D.S."/>
            <person name="Boore J.L."/>
        </authorList>
    </citation>
    <scope>NUCLEOTIDE SEQUENCE [LARGE SCALE GENOMIC DNA]</scope>
    <source>
        <strain evidence="2 3">P6497</strain>
    </source>
</reference>
<dbReference type="OMA" id="RIWHEFW"/>
<protein>
    <submittedName>
        <fullName evidence="2">Uncharacterized protein</fullName>
    </submittedName>
</protein>
<feature type="transmembrane region" description="Helical" evidence="1">
    <location>
        <begin position="278"/>
        <end position="304"/>
    </location>
</feature>
<dbReference type="AlphaFoldDB" id="G4ZJN2"/>
<organism evidence="2 3">
    <name type="scientific">Phytophthora sojae (strain P6497)</name>
    <name type="common">Soybean stem and root rot agent</name>
    <name type="synonym">Phytophthora megasperma f. sp. glycines</name>
    <dbReference type="NCBI Taxonomy" id="1094619"/>
    <lineage>
        <taxon>Eukaryota</taxon>
        <taxon>Sar</taxon>
        <taxon>Stramenopiles</taxon>
        <taxon>Oomycota</taxon>
        <taxon>Peronosporomycetes</taxon>
        <taxon>Peronosporales</taxon>
        <taxon>Peronosporaceae</taxon>
        <taxon>Phytophthora</taxon>
    </lineage>
</organism>
<dbReference type="InParanoid" id="G4ZJN2"/>
<accession>G4ZJN2</accession>
<sequence>MASSGEALALRFVEEIKSTGVLADGAKAQIGPLAVKQLAELREAMAACATVTLASAPAVELLSLWSVVHESVSNVITEEAAVLAAQVTKAAPELRDAVHHLAEAGTPVAEHLNEELRRQIGTIRDVLPAKEWAELRSRCSQSLTTEWRALMASEVFDSPFAKAIAAQGFAGLDGALGLSREAVDAALDAVRDGGAAAFGAVAACLARSGLPPLLRVEIARDFFQTVGLFFTGLYVSVLDFFEKHHVVSALNKFLSGLRGAYEVMAINVLALVEEASQNQALIADIALAVLVGVIGVVYVSYLWFAFSGRHLHRRADEVRQGHEATTWAALATKQKMRVKIFTFVITACLTIYLPLTRLCLDVVVAAATNRSTSEDSSKATSASDLVLLRFRHDSAWPAIVAAAIILLLTFTIPLPWLLVRAIAENRPTGSLENPLLTHDLDGEVVPFDDKVYARLVTRDPSQLRCPYRSLYAGFEQRWSYYKVLQLLVKLALALVIVLAASADARIRGILSCVIYAAVVAISSYGTPFSDPLNNVMEISGKIAALTTCVGGALAAFVDMQQTKSRTLELVAVVVSIVHIVNLFVMLAVLLLGMRGARLFLKNLLGWITFSDTSRGLQDAPAKNVLPLWDVDKEAKHRVWQAFWRSLLLEMAQNSSNSKADADELTVAHRLEALEQAVVASGVHRVRLHWRGEENAYTSKVRQATRAALEGVDVFWDDASGARDGHLDSKSCFGKMYVLPYPFHCVMVYDDSKDEAIVRDDAEPHQQSKLAKLLLLNFTPKIIAKRTLRQKLRVLSSQATSIHFPFARQEQATVEDGTVTRTDSEGNARTETRYSTVTFTCHYTCGVIHVATKGDANRRIMAEGFEVNMTYRDGYGDAVAPHTGKVHHLQNRVADMGPEHIGLTPAMEESEQLLTIFDQTRGVWEPGLVQLNAEHQEYRRALERKHLEANATLSDAFWYFVYNNPHLARHELEDHLKRREGNPQLKSLVDTHQSALDALYLRMRFIQSHPAVTFWFVFWDDVYARNGEMKCLRKLKDDFDPRERTAICYHVKRRPELEAWLRERKLLKTRRLFHPRLLDLLYIEMDKTP</sequence>
<gene>
    <name evidence="2" type="ORF">PHYSODRAFT_501444</name>
</gene>
<evidence type="ECO:0000256" key="1">
    <source>
        <dbReference type="SAM" id="Phobius"/>
    </source>
</evidence>
<keyword evidence="1" id="KW-0812">Transmembrane</keyword>
<keyword evidence="1" id="KW-0472">Membrane</keyword>
<feature type="transmembrane region" description="Helical" evidence="1">
    <location>
        <begin position="395"/>
        <end position="419"/>
    </location>
</feature>
<dbReference type="KEGG" id="psoj:PHYSODRAFT_501444"/>
<feature type="transmembrane region" description="Helical" evidence="1">
    <location>
        <begin position="508"/>
        <end position="526"/>
    </location>
</feature>
<evidence type="ECO:0000313" key="3">
    <source>
        <dbReference type="Proteomes" id="UP000002640"/>
    </source>
</evidence>
<evidence type="ECO:0000313" key="2">
    <source>
        <dbReference type="EMBL" id="EGZ18252.1"/>
    </source>
</evidence>
<feature type="transmembrane region" description="Helical" evidence="1">
    <location>
        <begin position="340"/>
        <end position="367"/>
    </location>
</feature>